<gene>
    <name evidence="3" type="ORF">GCM10025782_06650</name>
</gene>
<evidence type="ECO:0000313" key="3">
    <source>
        <dbReference type="EMBL" id="GAA4713132.1"/>
    </source>
</evidence>
<reference evidence="4" key="1">
    <citation type="journal article" date="2019" name="Int. J. Syst. Evol. Microbiol.">
        <title>The Global Catalogue of Microorganisms (GCM) 10K type strain sequencing project: providing services to taxonomists for standard genome sequencing and annotation.</title>
        <authorList>
            <consortium name="The Broad Institute Genomics Platform"/>
            <consortium name="The Broad Institute Genome Sequencing Center for Infectious Disease"/>
            <person name="Wu L."/>
            <person name="Ma J."/>
        </authorList>
    </citation>
    <scope>NUCLEOTIDE SEQUENCE [LARGE SCALE GENOMIC DNA]</scope>
    <source>
        <strain evidence="4">JCM 18961</strain>
    </source>
</reference>
<feature type="chain" id="PRO_5045825481" description="DUF5666 domain-containing protein" evidence="2">
    <location>
        <begin position="27"/>
        <end position="139"/>
    </location>
</feature>
<keyword evidence="4" id="KW-1185">Reference proteome</keyword>
<evidence type="ECO:0008006" key="5">
    <source>
        <dbReference type="Google" id="ProtNLM"/>
    </source>
</evidence>
<dbReference type="PROSITE" id="PS51257">
    <property type="entry name" value="PROKAR_LIPOPROTEIN"/>
    <property type="match status" value="1"/>
</dbReference>
<feature type="region of interest" description="Disordered" evidence="1">
    <location>
        <begin position="31"/>
        <end position="65"/>
    </location>
</feature>
<accession>A0ABP8XSM6</accession>
<sequence>MRPLHVRSAVPSVLAVLALLSVGACGTASVDAAAGSSRPTTAPSAGPAATPTATTSGPVGPLGGRGRLVTVTGTVSAGVEKGCLMFSPEDDQPGGAWLLVGHTEGLEDGQRVTLRGARLDVASTTCQQGTPFRVEEVVR</sequence>
<comment type="caution">
    <text evidence="3">The sequence shown here is derived from an EMBL/GenBank/DDBJ whole genome shotgun (WGS) entry which is preliminary data.</text>
</comment>
<evidence type="ECO:0000256" key="1">
    <source>
        <dbReference type="SAM" id="MobiDB-lite"/>
    </source>
</evidence>
<evidence type="ECO:0000313" key="4">
    <source>
        <dbReference type="Proteomes" id="UP001500556"/>
    </source>
</evidence>
<dbReference type="Proteomes" id="UP001500556">
    <property type="component" value="Unassembled WGS sequence"/>
</dbReference>
<feature type="signal peptide" evidence="2">
    <location>
        <begin position="1"/>
        <end position="26"/>
    </location>
</feature>
<protein>
    <recommendedName>
        <fullName evidence="5">DUF5666 domain-containing protein</fullName>
    </recommendedName>
</protein>
<dbReference type="RefSeq" id="WP_345501161.1">
    <property type="nucleotide sequence ID" value="NZ_BAABLO010000001.1"/>
</dbReference>
<evidence type="ECO:0000256" key="2">
    <source>
        <dbReference type="SAM" id="SignalP"/>
    </source>
</evidence>
<feature type="compositionally biased region" description="Low complexity" evidence="1">
    <location>
        <begin position="39"/>
        <end position="59"/>
    </location>
</feature>
<proteinExistence type="predicted"/>
<keyword evidence="2" id="KW-0732">Signal</keyword>
<name>A0ABP8XSM6_9MICO</name>
<dbReference type="EMBL" id="BAABLO010000001">
    <property type="protein sequence ID" value="GAA4713132.1"/>
    <property type="molecule type" value="Genomic_DNA"/>
</dbReference>
<organism evidence="3 4">
    <name type="scientific">Pedococcus ginsenosidimutans</name>
    <dbReference type="NCBI Taxonomy" id="490570"/>
    <lineage>
        <taxon>Bacteria</taxon>
        <taxon>Bacillati</taxon>
        <taxon>Actinomycetota</taxon>
        <taxon>Actinomycetes</taxon>
        <taxon>Micrococcales</taxon>
        <taxon>Intrasporangiaceae</taxon>
        <taxon>Pedococcus</taxon>
    </lineage>
</organism>